<dbReference type="PROSITE" id="PS50931">
    <property type="entry name" value="HTH_LYSR"/>
    <property type="match status" value="1"/>
</dbReference>
<protein>
    <submittedName>
        <fullName evidence="6">LysR family transcriptional regulator</fullName>
    </submittedName>
</protein>
<comment type="caution">
    <text evidence="6">The sequence shown here is derived from an EMBL/GenBank/DDBJ whole genome shotgun (WGS) entry which is preliminary data.</text>
</comment>
<dbReference type="PANTHER" id="PTHR30419">
    <property type="entry name" value="HTH-TYPE TRANSCRIPTIONAL REGULATOR YBHD"/>
    <property type="match status" value="1"/>
</dbReference>
<feature type="domain" description="HTH lysR-type" evidence="5">
    <location>
        <begin position="1"/>
        <end position="61"/>
    </location>
</feature>
<organism evidence="6 7">
    <name type="scientific">Devosia nitrariae</name>
    <dbReference type="NCBI Taxonomy" id="2071872"/>
    <lineage>
        <taxon>Bacteria</taxon>
        <taxon>Pseudomonadati</taxon>
        <taxon>Pseudomonadota</taxon>
        <taxon>Alphaproteobacteria</taxon>
        <taxon>Hyphomicrobiales</taxon>
        <taxon>Devosiaceae</taxon>
        <taxon>Devosia</taxon>
    </lineage>
</organism>
<dbReference type="EMBL" id="BSNS01000014">
    <property type="protein sequence ID" value="GLQ55866.1"/>
    <property type="molecule type" value="Genomic_DNA"/>
</dbReference>
<evidence type="ECO:0000256" key="3">
    <source>
        <dbReference type="ARBA" id="ARBA00023125"/>
    </source>
</evidence>
<dbReference type="InterPro" id="IPR005119">
    <property type="entry name" value="LysR_subst-bd"/>
</dbReference>
<accession>A0ABQ5W7B0</accession>
<comment type="similarity">
    <text evidence="1">Belongs to the LysR transcriptional regulatory family.</text>
</comment>
<dbReference type="Pfam" id="PF03466">
    <property type="entry name" value="LysR_substrate"/>
    <property type="match status" value="1"/>
</dbReference>
<evidence type="ECO:0000313" key="6">
    <source>
        <dbReference type="EMBL" id="GLQ55866.1"/>
    </source>
</evidence>
<reference evidence="7" key="1">
    <citation type="journal article" date="2019" name="Int. J. Syst. Evol. Microbiol.">
        <title>The Global Catalogue of Microorganisms (GCM) 10K type strain sequencing project: providing services to taxonomists for standard genome sequencing and annotation.</title>
        <authorList>
            <consortium name="The Broad Institute Genomics Platform"/>
            <consortium name="The Broad Institute Genome Sequencing Center for Infectious Disease"/>
            <person name="Wu L."/>
            <person name="Ma J."/>
        </authorList>
    </citation>
    <scope>NUCLEOTIDE SEQUENCE [LARGE SCALE GENOMIC DNA]</scope>
    <source>
        <strain evidence="7">NBRC 112416</strain>
    </source>
</reference>
<evidence type="ECO:0000259" key="5">
    <source>
        <dbReference type="PROSITE" id="PS50931"/>
    </source>
</evidence>
<evidence type="ECO:0000313" key="7">
    <source>
        <dbReference type="Proteomes" id="UP001156691"/>
    </source>
</evidence>
<evidence type="ECO:0000256" key="4">
    <source>
        <dbReference type="ARBA" id="ARBA00023163"/>
    </source>
</evidence>
<dbReference type="Gene3D" id="3.40.190.10">
    <property type="entry name" value="Periplasmic binding protein-like II"/>
    <property type="match status" value="2"/>
</dbReference>
<name>A0ABQ5W7B0_9HYPH</name>
<dbReference type="InterPro" id="IPR050950">
    <property type="entry name" value="HTH-type_LysR_regulators"/>
</dbReference>
<keyword evidence="3" id="KW-0238">DNA-binding</keyword>
<sequence>MRLLVSRHLENFLVLYEMRNMRAAAERKGITQPALTKSLRTLEDEVGSDLFKRTAKGLEPTEAGEALHRYAHAIDQEARFATLDVQRSTIEAKGLLRMGVGPALAVSSLPRVLVDFYEKFPNVQVSVETGITTVLIEEVIRGDLDVMISARPDRPLPEHFAAVHLFSNRMLAVCRRDHPLRQRARVTIEDLCQYRRVGFLDDHDFDINAKKTFGRRVENLTAAIRTNSVSVMLDVLAATDHFAIVNEIMVPRGKAQGLLPLTVDDPLWVIHIELICKLAFIDSRPIKTLLRAWNARTLVPSTH</sequence>
<dbReference type="Pfam" id="PF00126">
    <property type="entry name" value="HTH_1"/>
    <property type="match status" value="1"/>
</dbReference>
<dbReference type="PRINTS" id="PR00039">
    <property type="entry name" value="HTHLYSR"/>
</dbReference>
<evidence type="ECO:0000256" key="1">
    <source>
        <dbReference type="ARBA" id="ARBA00009437"/>
    </source>
</evidence>
<dbReference type="CDD" id="cd05466">
    <property type="entry name" value="PBP2_LTTR_substrate"/>
    <property type="match status" value="1"/>
</dbReference>
<gene>
    <name evidence="6" type="ORF">GCM10010862_31250</name>
</gene>
<dbReference type="Gene3D" id="1.10.10.10">
    <property type="entry name" value="Winged helix-like DNA-binding domain superfamily/Winged helix DNA-binding domain"/>
    <property type="match status" value="1"/>
</dbReference>
<keyword evidence="2" id="KW-0805">Transcription regulation</keyword>
<dbReference type="InterPro" id="IPR000847">
    <property type="entry name" value="LysR_HTH_N"/>
</dbReference>
<proteinExistence type="inferred from homology"/>
<evidence type="ECO:0000256" key="2">
    <source>
        <dbReference type="ARBA" id="ARBA00023015"/>
    </source>
</evidence>
<dbReference type="RefSeq" id="WP_284341283.1">
    <property type="nucleotide sequence ID" value="NZ_BSNS01000014.1"/>
</dbReference>
<dbReference type="InterPro" id="IPR036388">
    <property type="entry name" value="WH-like_DNA-bd_sf"/>
</dbReference>
<dbReference type="Proteomes" id="UP001156691">
    <property type="component" value="Unassembled WGS sequence"/>
</dbReference>
<dbReference type="PANTHER" id="PTHR30419:SF30">
    <property type="entry name" value="LYSR FAMILY TRANSCRIPTIONAL REGULATOR"/>
    <property type="match status" value="1"/>
</dbReference>
<keyword evidence="4" id="KW-0804">Transcription</keyword>
<dbReference type="InterPro" id="IPR036390">
    <property type="entry name" value="WH_DNA-bd_sf"/>
</dbReference>
<keyword evidence="7" id="KW-1185">Reference proteome</keyword>
<dbReference type="SUPFAM" id="SSF53850">
    <property type="entry name" value="Periplasmic binding protein-like II"/>
    <property type="match status" value="1"/>
</dbReference>
<dbReference type="SUPFAM" id="SSF46785">
    <property type="entry name" value="Winged helix' DNA-binding domain"/>
    <property type="match status" value="1"/>
</dbReference>